<evidence type="ECO:0000256" key="7">
    <source>
        <dbReference type="RuleBase" id="RU363032"/>
    </source>
</evidence>
<feature type="transmembrane region" description="Helical" evidence="7">
    <location>
        <begin position="25"/>
        <end position="45"/>
    </location>
</feature>
<gene>
    <name evidence="9" type="ORF">IDH44_15290</name>
</gene>
<dbReference type="PANTHER" id="PTHR43744">
    <property type="entry name" value="ABC TRANSPORTER PERMEASE PROTEIN MG189-RELATED-RELATED"/>
    <property type="match status" value="1"/>
</dbReference>
<evidence type="ECO:0000313" key="10">
    <source>
        <dbReference type="Proteomes" id="UP000621560"/>
    </source>
</evidence>
<protein>
    <submittedName>
        <fullName evidence="9">Carbohydrate ABC transporter permease</fullName>
    </submittedName>
</protein>
<feature type="domain" description="ABC transmembrane type-1" evidence="8">
    <location>
        <begin position="1"/>
        <end position="190"/>
    </location>
</feature>
<comment type="similarity">
    <text evidence="7">Belongs to the binding-protein-dependent transport system permease family.</text>
</comment>
<evidence type="ECO:0000256" key="4">
    <source>
        <dbReference type="ARBA" id="ARBA00022692"/>
    </source>
</evidence>
<dbReference type="AlphaFoldDB" id="A0A927BWC7"/>
<name>A0A927BWC7_9BACL</name>
<comment type="caution">
    <text evidence="9">The sequence shown here is derived from an EMBL/GenBank/DDBJ whole genome shotgun (WGS) entry which is preliminary data.</text>
</comment>
<evidence type="ECO:0000256" key="3">
    <source>
        <dbReference type="ARBA" id="ARBA00022475"/>
    </source>
</evidence>
<dbReference type="InterPro" id="IPR000515">
    <property type="entry name" value="MetI-like"/>
</dbReference>
<dbReference type="PROSITE" id="PS50928">
    <property type="entry name" value="ABC_TM1"/>
    <property type="match status" value="1"/>
</dbReference>
<dbReference type="Pfam" id="PF00528">
    <property type="entry name" value="BPD_transp_1"/>
    <property type="match status" value="1"/>
</dbReference>
<sequence>MCYCVLVTSLLAYPLSKQRIIGRRFFLMLIAFTLIFNGGLIPTFLVVQQTGLINTTWAMVIPTLVTTFYFFIMKTFFEGLPEELEDAAKIDGSNYLGILLRIVLPLSMPVMATIGLFIAVGQWNSFFDALIYLNDRDMFPLQIHLRNIVIANSAAAQTEVRDGEEMIIMETVKYATIMFATLPILFTYPFIQKYFVQGAMIGSVKG</sequence>
<evidence type="ECO:0000256" key="2">
    <source>
        <dbReference type="ARBA" id="ARBA00022448"/>
    </source>
</evidence>
<evidence type="ECO:0000256" key="6">
    <source>
        <dbReference type="ARBA" id="ARBA00023136"/>
    </source>
</evidence>
<keyword evidence="2 7" id="KW-0813">Transport</keyword>
<evidence type="ECO:0000313" key="9">
    <source>
        <dbReference type="EMBL" id="MBD2846563.1"/>
    </source>
</evidence>
<dbReference type="InterPro" id="IPR035906">
    <property type="entry name" value="MetI-like_sf"/>
</dbReference>
<dbReference type="GO" id="GO:0005886">
    <property type="term" value="C:plasma membrane"/>
    <property type="evidence" value="ECO:0007669"/>
    <property type="project" value="UniProtKB-SubCell"/>
</dbReference>
<evidence type="ECO:0000256" key="5">
    <source>
        <dbReference type="ARBA" id="ARBA00022989"/>
    </source>
</evidence>
<dbReference type="PANTHER" id="PTHR43744:SF9">
    <property type="entry name" value="POLYGALACTURONAN_RHAMNOGALACTURONAN TRANSPORT SYSTEM PERMEASE PROTEIN YTCP"/>
    <property type="match status" value="1"/>
</dbReference>
<dbReference type="SUPFAM" id="SSF161098">
    <property type="entry name" value="MetI-like"/>
    <property type="match status" value="1"/>
</dbReference>
<comment type="subcellular location">
    <subcellularLocation>
        <location evidence="1 7">Cell membrane</location>
        <topology evidence="1 7">Multi-pass membrane protein</topology>
    </subcellularLocation>
</comment>
<keyword evidence="6 7" id="KW-0472">Membrane</keyword>
<dbReference type="Proteomes" id="UP000621560">
    <property type="component" value="Unassembled WGS sequence"/>
</dbReference>
<dbReference type="GO" id="GO:0055085">
    <property type="term" value="P:transmembrane transport"/>
    <property type="evidence" value="ECO:0007669"/>
    <property type="project" value="InterPro"/>
</dbReference>
<dbReference type="EMBL" id="JACXIZ010000026">
    <property type="protein sequence ID" value="MBD2846563.1"/>
    <property type="molecule type" value="Genomic_DNA"/>
</dbReference>
<organism evidence="9 10">
    <name type="scientific">Paenibacillus sabuli</name>
    <dbReference type="NCBI Taxonomy" id="2772509"/>
    <lineage>
        <taxon>Bacteria</taxon>
        <taxon>Bacillati</taxon>
        <taxon>Bacillota</taxon>
        <taxon>Bacilli</taxon>
        <taxon>Bacillales</taxon>
        <taxon>Paenibacillaceae</taxon>
        <taxon>Paenibacillus</taxon>
    </lineage>
</organism>
<keyword evidence="4 7" id="KW-0812">Transmembrane</keyword>
<keyword evidence="3" id="KW-1003">Cell membrane</keyword>
<feature type="transmembrane region" description="Helical" evidence="7">
    <location>
        <begin position="98"/>
        <end position="120"/>
    </location>
</feature>
<feature type="transmembrane region" description="Helical" evidence="7">
    <location>
        <begin position="174"/>
        <end position="191"/>
    </location>
</feature>
<keyword evidence="5 7" id="KW-1133">Transmembrane helix</keyword>
<evidence type="ECO:0000256" key="1">
    <source>
        <dbReference type="ARBA" id="ARBA00004651"/>
    </source>
</evidence>
<proteinExistence type="inferred from homology"/>
<feature type="transmembrane region" description="Helical" evidence="7">
    <location>
        <begin position="57"/>
        <end position="77"/>
    </location>
</feature>
<accession>A0A927BWC7</accession>
<keyword evidence="10" id="KW-1185">Reference proteome</keyword>
<evidence type="ECO:0000259" key="8">
    <source>
        <dbReference type="PROSITE" id="PS50928"/>
    </source>
</evidence>
<reference evidence="9" key="1">
    <citation type="submission" date="2020-09" db="EMBL/GenBank/DDBJ databases">
        <title>A novel bacterium of genus Paenibacillus, isolated from South China Sea.</title>
        <authorList>
            <person name="Huang H."/>
            <person name="Mo K."/>
            <person name="Hu Y."/>
        </authorList>
    </citation>
    <scope>NUCLEOTIDE SEQUENCE</scope>
    <source>
        <strain evidence="9">IB182496</strain>
    </source>
</reference>
<dbReference type="Gene3D" id="1.10.3720.10">
    <property type="entry name" value="MetI-like"/>
    <property type="match status" value="1"/>
</dbReference>
<dbReference type="CDD" id="cd06261">
    <property type="entry name" value="TM_PBP2"/>
    <property type="match status" value="1"/>
</dbReference>